<sequence length="445" mass="47474">MKLFAEAGLRGTAILGSCLLALAGCSLPAPDGTEAALIARAKDMPPLAPGQGRAAKDMVRNGLLLHPDVREAASSVAASADQVRVRRGALFPALGMTVGGGAGSAGDGDPALRMNVSQLLMDFGKTKRAVTSADMDLQIDYITFQKAVDDAAVELLEAYDAVRMNTEALAVYKKQLAAMTELQKLVSERVEIGATTAPDLLETQKRVQNAAFLVQDAELALADAREQLERRSGQSAGGAVPEFRGGCALRGETDKMRIARLKMAKAEIDLEQAQKARVPKITVSPLARLGTGDTSTGLGLNLGVSSDLLEGGALTARASVARNARDAAEAALDSADRDASLSSRKALRDITAGARRQEMLKRQIALLAETRNLYRSQYFDLGKRSVSDLLDNEEEFYTRQAELVELSSKMAVNRLHCAVYARTLRGSMDLAGQTLYNLPLEADNL</sequence>
<evidence type="ECO:0000313" key="10">
    <source>
        <dbReference type="Proteomes" id="UP000288071"/>
    </source>
</evidence>
<dbReference type="Proteomes" id="UP000288071">
    <property type="component" value="Unassembled WGS sequence"/>
</dbReference>
<dbReference type="GO" id="GO:0015288">
    <property type="term" value="F:porin activity"/>
    <property type="evidence" value="ECO:0007669"/>
    <property type="project" value="TreeGrafter"/>
</dbReference>
<dbReference type="InterPro" id="IPR051906">
    <property type="entry name" value="TolC-like"/>
</dbReference>
<dbReference type="InterPro" id="IPR003423">
    <property type="entry name" value="OMP_efflux"/>
</dbReference>
<reference evidence="10" key="2">
    <citation type="submission" date="2019-01" db="EMBL/GenBank/DDBJ databases">
        <title>Sinorhodobacter populi sp. nov. isolated from the symptomatic bark tissue of Populus euramericana canker.</title>
        <authorList>
            <person name="Li Y."/>
        </authorList>
    </citation>
    <scope>NUCLEOTIDE SEQUENCE [LARGE SCALE GENOMIC DNA]</scope>
    <source>
        <strain evidence="10">CGMCC 1.12963</strain>
    </source>
</reference>
<keyword evidence="3" id="KW-0813">Transport</keyword>
<keyword evidence="7" id="KW-0998">Cell outer membrane</keyword>
<evidence type="ECO:0008006" key="11">
    <source>
        <dbReference type="Google" id="ProtNLM"/>
    </source>
</evidence>
<proteinExistence type="inferred from homology"/>
<dbReference type="GO" id="GO:1990281">
    <property type="term" value="C:efflux pump complex"/>
    <property type="evidence" value="ECO:0007669"/>
    <property type="project" value="TreeGrafter"/>
</dbReference>
<dbReference type="SUPFAM" id="SSF56954">
    <property type="entry name" value="Outer membrane efflux proteins (OEP)"/>
    <property type="match status" value="1"/>
</dbReference>
<evidence type="ECO:0000256" key="7">
    <source>
        <dbReference type="ARBA" id="ARBA00023237"/>
    </source>
</evidence>
<accession>A0A443LDG7</accession>
<dbReference type="EMBL" id="SAVA01000021">
    <property type="protein sequence ID" value="RWR47214.1"/>
    <property type="molecule type" value="Genomic_DNA"/>
</dbReference>
<dbReference type="PANTHER" id="PTHR30026:SF22">
    <property type="entry name" value="OUTER MEMBRANE EFFLUX PROTEIN"/>
    <property type="match status" value="1"/>
</dbReference>
<dbReference type="PROSITE" id="PS51257">
    <property type="entry name" value="PROKAR_LIPOPROTEIN"/>
    <property type="match status" value="1"/>
</dbReference>
<protein>
    <recommendedName>
        <fullName evidence="11">TolC family protein</fullName>
    </recommendedName>
</protein>
<dbReference type="PANTHER" id="PTHR30026">
    <property type="entry name" value="OUTER MEMBRANE PROTEIN TOLC"/>
    <property type="match status" value="1"/>
</dbReference>
<gene>
    <name evidence="9" type="ORF">EOW66_19910</name>
</gene>
<evidence type="ECO:0000313" key="9">
    <source>
        <dbReference type="EMBL" id="RWR47214.1"/>
    </source>
</evidence>
<dbReference type="RefSeq" id="WP_128158036.1">
    <property type="nucleotide sequence ID" value="NZ_JBHSOM010000013.1"/>
</dbReference>
<dbReference type="AlphaFoldDB" id="A0A443LDG7"/>
<name>A0A443LDG7_9RHOB</name>
<reference evidence="9 10" key="1">
    <citation type="submission" date="2019-01" db="EMBL/GenBank/DDBJ databases">
        <title>Sinorhodobacter populi sp. nov. isolated from the symptomatic bark tissue of Populus euramericana canker.</title>
        <authorList>
            <person name="Xu G."/>
        </authorList>
    </citation>
    <scope>NUCLEOTIDE SEQUENCE [LARGE SCALE GENOMIC DNA]</scope>
    <source>
        <strain evidence="9 10">CGMCC 1.12963</strain>
    </source>
</reference>
<evidence type="ECO:0000256" key="8">
    <source>
        <dbReference type="SAM" id="Coils"/>
    </source>
</evidence>
<dbReference type="Gene3D" id="1.20.1600.10">
    <property type="entry name" value="Outer membrane efflux proteins (OEP)"/>
    <property type="match status" value="2"/>
</dbReference>
<evidence type="ECO:0000256" key="5">
    <source>
        <dbReference type="ARBA" id="ARBA00022692"/>
    </source>
</evidence>
<keyword evidence="5" id="KW-0812">Transmembrane</keyword>
<organism evidence="9 10">
    <name type="scientific">Paenirhodobacter huangdaonensis</name>
    <dbReference type="NCBI Taxonomy" id="2501515"/>
    <lineage>
        <taxon>Bacteria</taxon>
        <taxon>Pseudomonadati</taxon>
        <taxon>Pseudomonadota</taxon>
        <taxon>Alphaproteobacteria</taxon>
        <taxon>Rhodobacterales</taxon>
        <taxon>Rhodobacter group</taxon>
        <taxon>Paenirhodobacter</taxon>
    </lineage>
</organism>
<comment type="caution">
    <text evidence="9">The sequence shown here is derived from an EMBL/GenBank/DDBJ whole genome shotgun (WGS) entry which is preliminary data.</text>
</comment>
<comment type="similarity">
    <text evidence="2">Belongs to the outer membrane factor (OMF) (TC 1.B.17) family.</text>
</comment>
<dbReference type="GO" id="GO:0009279">
    <property type="term" value="C:cell outer membrane"/>
    <property type="evidence" value="ECO:0007669"/>
    <property type="project" value="UniProtKB-SubCell"/>
</dbReference>
<dbReference type="GO" id="GO:0015562">
    <property type="term" value="F:efflux transmembrane transporter activity"/>
    <property type="evidence" value="ECO:0007669"/>
    <property type="project" value="InterPro"/>
</dbReference>
<dbReference type="Pfam" id="PF02321">
    <property type="entry name" value="OEP"/>
    <property type="match status" value="2"/>
</dbReference>
<feature type="coiled-coil region" evidence="8">
    <location>
        <begin position="214"/>
        <end position="276"/>
    </location>
</feature>
<comment type="subcellular location">
    <subcellularLocation>
        <location evidence="1">Cell outer membrane</location>
    </subcellularLocation>
</comment>
<keyword evidence="4" id="KW-1134">Transmembrane beta strand</keyword>
<evidence type="ECO:0000256" key="3">
    <source>
        <dbReference type="ARBA" id="ARBA00022448"/>
    </source>
</evidence>
<keyword evidence="8" id="KW-0175">Coiled coil</keyword>
<evidence type="ECO:0000256" key="2">
    <source>
        <dbReference type="ARBA" id="ARBA00007613"/>
    </source>
</evidence>
<keyword evidence="6" id="KW-0472">Membrane</keyword>
<evidence type="ECO:0000256" key="4">
    <source>
        <dbReference type="ARBA" id="ARBA00022452"/>
    </source>
</evidence>
<evidence type="ECO:0000256" key="6">
    <source>
        <dbReference type="ARBA" id="ARBA00023136"/>
    </source>
</evidence>
<keyword evidence="10" id="KW-1185">Reference proteome</keyword>
<evidence type="ECO:0000256" key="1">
    <source>
        <dbReference type="ARBA" id="ARBA00004442"/>
    </source>
</evidence>